<reference evidence="6" key="1">
    <citation type="submission" date="2022-01" db="EMBL/GenBank/DDBJ databases">
        <authorList>
            <person name="Criscuolo A."/>
        </authorList>
    </citation>
    <scope>NUCLEOTIDE SEQUENCE</scope>
    <source>
        <strain evidence="6">CIP111893</strain>
    </source>
</reference>
<dbReference type="RefSeq" id="WP_236343091.1">
    <property type="nucleotide sequence ID" value="NZ_CAKMMF010000014.1"/>
</dbReference>
<sequence length="404" mass="43673">MIKKPLHHTNKRFKLRTLSLLLALTVLAAGCSQAAETPAADAEATAAAAKPAIKVEAISKHSMGEPRVGIAEVNASVKLDLTAKTSGTVVALLKKSGSLVKKGDIIARLDSRNAQLEKERALLALDSARNTKASAAAEFKANRQKMVNSIKQLEDQLKQQVRQEESVTEETRRNLDIAKQQLKDLDNTNPVISHDSSVESARLSLETAELALEQYNIVAPASGLLADLKLQVGADVSPGAVIGSVHNMEKVNLRANLTANAANLTRNKSEIVYYNSSNEAAKSKAQIMHIGVLPDPNTRLYALEMEADNKDGLLQPGSRVHIQLTTPDEETVIAIPSISIIRESNETYVYILDGSKAVKRNLTLGRINDTFQEVLTGLRVGEKLVVTGQQTLKDGQTLEASQLQ</sequence>
<dbReference type="InterPro" id="IPR058637">
    <property type="entry name" value="YknX-like_C"/>
</dbReference>
<dbReference type="InterPro" id="IPR058647">
    <property type="entry name" value="BSH_CzcB-like"/>
</dbReference>
<name>A0ABN8GFI7_9BACL</name>
<feature type="signal peptide" evidence="3">
    <location>
        <begin position="1"/>
        <end position="34"/>
    </location>
</feature>
<dbReference type="InterPro" id="IPR006143">
    <property type="entry name" value="RND_pump_MFP"/>
</dbReference>
<dbReference type="Pfam" id="PF25989">
    <property type="entry name" value="YknX_C"/>
    <property type="match status" value="1"/>
</dbReference>
<dbReference type="PANTHER" id="PTHR30469">
    <property type="entry name" value="MULTIDRUG RESISTANCE PROTEIN MDTA"/>
    <property type="match status" value="1"/>
</dbReference>
<proteinExistence type="inferred from homology"/>
<comment type="similarity">
    <text evidence="1">Belongs to the membrane fusion protein (MFP) (TC 8.A.1) family.</text>
</comment>
<keyword evidence="2" id="KW-0175">Coiled coil</keyword>
<feature type="domain" description="YknX-like C-terminal permuted SH3-like" evidence="5">
    <location>
        <begin position="332"/>
        <end position="398"/>
    </location>
</feature>
<dbReference type="PROSITE" id="PS51257">
    <property type="entry name" value="PROKAR_LIPOPROTEIN"/>
    <property type="match status" value="1"/>
</dbReference>
<evidence type="ECO:0000313" key="6">
    <source>
        <dbReference type="EMBL" id="CAH1207801.1"/>
    </source>
</evidence>
<feature type="coiled-coil region" evidence="2">
    <location>
        <begin position="106"/>
        <end position="188"/>
    </location>
</feature>
<evidence type="ECO:0000256" key="2">
    <source>
        <dbReference type="SAM" id="Coils"/>
    </source>
</evidence>
<dbReference type="Gene3D" id="1.10.287.470">
    <property type="entry name" value="Helix hairpin bin"/>
    <property type="match status" value="1"/>
</dbReference>
<keyword evidence="3" id="KW-0732">Signal</keyword>
<evidence type="ECO:0000259" key="5">
    <source>
        <dbReference type="Pfam" id="PF25989"/>
    </source>
</evidence>
<dbReference type="PANTHER" id="PTHR30469:SF33">
    <property type="entry name" value="SLR1207 PROTEIN"/>
    <property type="match status" value="1"/>
</dbReference>
<gene>
    <name evidence="6" type="primary">mdtA</name>
    <name evidence="6" type="ORF">PAECIP111893_02784</name>
</gene>
<dbReference type="Proteomes" id="UP000838686">
    <property type="component" value="Unassembled WGS sequence"/>
</dbReference>
<evidence type="ECO:0000256" key="1">
    <source>
        <dbReference type="ARBA" id="ARBA00009477"/>
    </source>
</evidence>
<feature type="domain" description="CzcB-like barrel-sandwich hybrid" evidence="4">
    <location>
        <begin position="81"/>
        <end position="242"/>
    </location>
</feature>
<dbReference type="Gene3D" id="2.40.30.170">
    <property type="match status" value="1"/>
</dbReference>
<evidence type="ECO:0000259" key="4">
    <source>
        <dbReference type="Pfam" id="PF25973"/>
    </source>
</evidence>
<dbReference type="Gene3D" id="2.40.420.20">
    <property type="match status" value="1"/>
</dbReference>
<organism evidence="6 7">
    <name type="scientific">Paenibacillus plantiphilus</name>
    <dbReference type="NCBI Taxonomy" id="2905650"/>
    <lineage>
        <taxon>Bacteria</taxon>
        <taxon>Bacillati</taxon>
        <taxon>Bacillota</taxon>
        <taxon>Bacilli</taxon>
        <taxon>Bacillales</taxon>
        <taxon>Paenibacillaceae</taxon>
        <taxon>Paenibacillus</taxon>
    </lineage>
</organism>
<dbReference type="Pfam" id="PF25973">
    <property type="entry name" value="BSH_CzcB"/>
    <property type="match status" value="1"/>
</dbReference>
<dbReference type="SUPFAM" id="SSF111369">
    <property type="entry name" value="HlyD-like secretion proteins"/>
    <property type="match status" value="1"/>
</dbReference>
<dbReference type="NCBIfam" id="TIGR01730">
    <property type="entry name" value="RND_mfp"/>
    <property type="match status" value="1"/>
</dbReference>
<comment type="caution">
    <text evidence="6">The sequence shown here is derived from an EMBL/GenBank/DDBJ whole genome shotgun (WGS) entry which is preliminary data.</text>
</comment>
<feature type="chain" id="PRO_5045078156" evidence="3">
    <location>
        <begin position="35"/>
        <end position="404"/>
    </location>
</feature>
<evidence type="ECO:0000256" key="3">
    <source>
        <dbReference type="SAM" id="SignalP"/>
    </source>
</evidence>
<keyword evidence="7" id="KW-1185">Reference proteome</keyword>
<evidence type="ECO:0000313" key="7">
    <source>
        <dbReference type="Proteomes" id="UP000838686"/>
    </source>
</evidence>
<accession>A0ABN8GFI7</accession>
<dbReference type="Gene3D" id="2.40.50.100">
    <property type="match status" value="1"/>
</dbReference>
<protein>
    <submittedName>
        <fullName evidence="6">Multidrug resistance protein MdtA</fullName>
    </submittedName>
</protein>
<dbReference type="EMBL" id="CAKMMF010000014">
    <property type="protein sequence ID" value="CAH1207801.1"/>
    <property type="molecule type" value="Genomic_DNA"/>
</dbReference>